<dbReference type="Pfam" id="PF16888">
    <property type="entry name" value="YwqH-like"/>
    <property type="match status" value="1"/>
</dbReference>
<gene>
    <name evidence="2" type="ORF">MOC71_15995</name>
</gene>
<protein>
    <submittedName>
        <fullName evidence="2">DUF5082 domain-containing protein</fullName>
    </submittedName>
</protein>
<proteinExistence type="predicted"/>
<accession>A0AAP3FYT6</accession>
<feature type="coiled-coil region" evidence="1">
    <location>
        <begin position="86"/>
        <end position="113"/>
    </location>
</feature>
<reference evidence="2" key="1">
    <citation type="submission" date="2022-02" db="EMBL/GenBank/DDBJ databases">
        <title>Crop Bioprotection Bacillus Genome Sequencing.</title>
        <authorList>
            <person name="Dunlap C."/>
        </authorList>
    </citation>
    <scope>NUCLEOTIDE SEQUENCE</scope>
    <source>
        <strain evidence="2">98-1</strain>
    </source>
</reference>
<organism evidence="2 3">
    <name type="scientific">Bacillus vallismortis</name>
    <dbReference type="NCBI Taxonomy" id="72361"/>
    <lineage>
        <taxon>Bacteria</taxon>
        <taxon>Bacillati</taxon>
        <taxon>Bacillota</taxon>
        <taxon>Bacilli</taxon>
        <taxon>Bacillales</taxon>
        <taxon>Bacillaceae</taxon>
        <taxon>Bacillus</taxon>
    </lineage>
</organism>
<evidence type="ECO:0000256" key="1">
    <source>
        <dbReference type="SAM" id="Coils"/>
    </source>
</evidence>
<comment type="caution">
    <text evidence="2">The sequence shown here is derived from an EMBL/GenBank/DDBJ whole genome shotgun (WGS) entry which is preliminary data.</text>
</comment>
<dbReference type="Proteomes" id="UP001067121">
    <property type="component" value="Unassembled WGS sequence"/>
</dbReference>
<dbReference type="RefSeq" id="WP_268526153.1">
    <property type="nucleotide sequence ID" value="NZ_JALAOG010000004.1"/>
</dbReference>
<keyword evidence="1" id="KW-0175">Coiled coil</keyword>
<evidence type="ECO:0000313" key="2">
    <source>
        <dbReference type="EMBL" id="MCY8318199.1"/>
    </source>
</evidence>
<dbReference type="AlphaFoldDB" id="A0AAP3FYT6"/>
<dbReference type="EMBL" id="JALAOH010000051">
    <property type="protein sequence ID" value="MCY8318199.1"/>
    <property type="molecule type" value="Genomic_DNA"/>
</dbReference>
<evidence type="ECO:0000313" key="3">
    <source>
        <dbReference type="Proteomes" id="UP001067121"/>
    </source>
</evidence>
<sequence length="121" mass="14670">MHSEMLLHSVKADLYDKQEQIHQLKRVLHEIRQIKHDFSEVQHFIHQPYLDRNAWRGKHAERFEDIRDGMNKTYDQIKSQQVSGIMKSIEGKINSLEEDVYSIRRQITKIEHEIKIEKHRK</sequence>
<dbReference type="Gene3D" id="1.20.5.2280">
    <property type="match status" value="1"/>
</dbReference>
<name>A0AAP3FYT6_BACVA</name>
<dbReference type="InterPro" id="IPR031681">
    <property type="entry name" value="YwqH-like"/>
</dbReference>